<dbReference type="Proteomes" id="UP001163046">
    <property type="component" value="Unassembled WGS sequence"/>
</dbReference>
<dbReference type="AlphaFoldDB" id="A0A9X0DE73"/>
<evidence type="ECO:0000313" key="1">
    <source>
        <dbReference type="EMBL" id="KAJ7394724.1"/>
    </source>
</evidence>
<reference evidence="1" key="1">
    <citation type="submission" date="2023-01" db="EMBL/GenBank/DDBJ databases">
        <title>Genome assembly of the deep-sea coral Lophelia pertusa.</title>
        <authorList>
            <person name="Herrera S."/>
            <person name="Cordes E."/>
        </authorList>
    </citation>
    <scope>NUCLEOTIDE SEQUENCE</scope>
    <source>
        <strain evidence="1">USNM1676648</strain>
        <tissue evidence="1">Polyp</tissue>
    </source>
</reference>
<name>A0A9X0DE73_9CNID</name>
<keyword evidence="2" id="KW-1185">Reference proteome</keyword>
<sequence length="134" mass="15105">MLRGPSVPVQKRTAATAKLKEEVQPDVKKSAVSIKHKMCYKWKDEFPWLTFREDQALLCSLCCNAPDVAGKSHFLTGCASTKKETMQLHAKSNGHLHTHAAVLAKQKPVCGETVIAQSFTKGRQDQDERDWRER</sequence>
<dbReference type="EMBL" id="MU825396">
    <property type="protein sequence ID" value="KAJ7394724.1"/>
    <property type="molecule type" value="Genomic_DNA"/>
</dbReference>
<evidence type="ECO:0008006" key="3">
    <source>
        <dbReference type="Google" id="ProtNLM"/>
    </source>
</evidence>
<protein>
    <recommendedName>
        <fullName evidence="3">TTF-type domain-containing protein</fullName>
    </recommendedName>
</protein>
<dbReference type="OrthoDB" id="5989585at2759"/>
<organism evidence="1 2">
    <name type="scientific">Desmophyllum pertusum</name>
    <dbReference type="NCBI Taxonomy" id="174260"/>
    <lineage>
        <taxon>Eukaryota</taxon>
        <taxon>Metazoa</taxon>
        <taxon>Cnidaria</taxon>
        <taxon>Anthozoa</taxon>
        <taxon>Hexacorallia</taxon>
        <taxon>Scleractinia</taxon>
        <taxon>Caryophylliina</taxon>
        <taxon>Caryophylliidae</taxon>
        <taxon>Desmophyllum</taxon>
    </lineage>
</organism>
<evidence type="ECO:0000313" key="2">
    <source>
        <dbReference type="Proteomes" id="UP001163046"/>
    </source>
</evidence>
<accession>A0A9X0DE73</accession>
<comment type="caution">
    <text evidence="1">The sequence shown here is derived from an EMBL/GenBank/DDBJ whole genome shotgun (WGS) entry which is preliminary data.</text>
</comment>
<proteinExistence type="predicted"/>
<gene>
    <name evidence="1" type="ORF">OS493_000550</name>
</gene>